<evidence type="ECO:0000256" key="2">
    <source>
        <dbReference type="SAM" id="Phobius"/>
    </source>
</evidence>
<keyword evidence="2" id="KW-1133">Transmembrane helix</keyword>
<evidence type="ECO:0000313" key="3">
    <source>
        <dbReference type="EMBL" id="MBW0138441.1"/>
    </source>
</evidence>
<dbReference type="Proteomes" id="UP000694287">
    <property type="component" value="Unassembled WGS sequence"/>
</dbReference>
<keyword evidence="4" id="KW-1185">Reference proteome</keyword>
<feature type="compositionally biased region" description="Acidic residues" evidence="1">
    <location>
        <begin position="369"/>
        <end position="378"/>
    </location>
</feature>
<accession>A0ABS6V1R5</accession>
<feature type="transmembrane region" description="Helical" evidence="2">
    <location>
        <begin position="21"/>
        <end position="40"/>
    </location>
</feature>
<evidence type="ECO:0000256" key="1">
    <source>
        <dbReference type="SAM" id="MobiDB-lite"/>
    </source>
</evidence>
<feature type="compositionally biased region" description="Acidic residues" evidence="1">
    <location>
        <begin position="385"/>
        <end position="413"/>
    </location>
</feature>
<name>A0ABS6V1R5_9PSEU</name>
<keyword evidence="2" id="KW-0812">Transmembrane</keyword>
<sequence>MTSPVRIPADVDMADRVIGSFTARQVTILGLTGLVLYAAWDATRVAVPTAAFLALAVPVAVTAVVLALGRRDGVSMDRLFVAAIRHRLAPRTRTAHHVDTGPGGSHDGRAPAWLDARGRPAEEPAVRGRRGVLRLPARSVTAGNSGTDVGVVDLGTDGLATVAVASTVNFALRTPAEQQSLVAVFGRYLHSLTAPVQVLVRAQPLDLTGQVADLRTRAADLPHPALRAAAREHADYLTRLGGHAVLLRRQVLLILREPLGPVGPVDGLGGPSPLAAARAGLASLTGRRHPARPPGSGARRAAEARLVRRLGEAMELLAPAGITVTPLDAARTTAVLAATCNPDPLLPPTPRRAGTDEVVHAAPGPTYWEGDDPDDGYDTDQGYGDWDDPEPTAPDDDEDWEYEDWPDDADDVAWDGGAGASPNAAARGGRARRTAPEPEALKRDRSRRRHAPLARGGQR</sequence>
<dbReference type="InterPro" id="IPR024414">
    <property type="entry name" value="Uncharacterised_PrgI"/>
</dbReference>
<feature type="compositionally biased region" description="Basic and acidic residues" evidence="1">
    <location>
        <begin position="434"/>
        <end position="443"/>
    </location>
</feature>
<evidence type="ECO:0000313" key="4">
    <source>
        <dbReference type="Proteomes" id="UP000694287"/>
    </source>
</evidence>
<keyword evidence="2" id="KW-0472">Membrane</keyword>
<protein>
    <submittedName>
        <fullName evidence="3">PrgI family protein</fullName>
    </submittedName>
</protein>
<dbReference type="RefSeq" id="WP_218616486.1">
    <property type="nucleotide sequence ID" value="NZ_JADQDK010000001.1"/>
</dbReference>
<dbReference type="EMBL" id="JADQDK010000001">
    <property type="protein sequence ID" value="MBW0138441.1"/>
    <property type="molecule type" value="Genomic_DNA"/>
</dbReference>
<comment type="caution">
    <text evidence="3">The sequence shown here is derived from an EMBL/GenBank/DDBJ whole genome shotgun (WGS) entry which is preliminary data.</text>
</comment>
<feature type="compositionally biased region" description="Basic residues" evidence="1">
    <location>
        <begin position="444"/>
        <end position="459"/>
    </location>
</feature>
<dbReference type="Pfam" id="PF12666">
    <property type="entry name" value="PrgI"/>
    <property type="match status" value="1"/>
</dbReference>
<reference evidence="3 4" key="1">
    <citation type="submission" date="2020-11" db="EMBL/GenBank/DDBJ databases">
        <title>Pseudonocardia abyssalis sp. nov. and Pseudonocardia oceani sp. nov., description and phylogenomic analysis of two novel actinomycetes isolated from the deep Southern Ocean.</title>
        <authorList>
            <person name="Parra J."/>
        </authorList>
    </citation>
    <scope>NUCLEOTIDE SEQUENCE [LARGE SCALE GENOMIC DNA]</scope>
    <source>
        <strain evidence="3 4">KRD-168</strain>
    </source>
</reference>
<feature type="transmembrane region" description="Helical" evidence="2">
    <location>
        <begin position="46"/>
        <end position="68"/>
    </location>
</feature>
<proteinExistence type="predicted"/>
<gene>
    <name evidence="3" type="ORF">I4I81_29870</name>
</gene>
<feature type="region of interest" description="Disordered" evidence="1">
    <location>
        <begin position="340"/>
        <end position="459"/>
    </location>
</feature>
<organism evidence="3 4">
    <name type="scientific">Pseudonocardia abyssalis</name>
    <dbReference type="NCBI Taxonomy" id="2792008"/>
    <lineage>
        <taxon>Bacteria</taxon>
        <taxon>Bacillati</taxon>
        <taxon>Actinomycetota</taxon>
        <taxon>Actinomycetes</taxon>
        <taxon>Pseudonocardiales</taxon>
        <taxon>Pseudonocardiaceae</taxon>
        <taxon>Pseudonocardia</taxon>
    </lineage>
</organism>